<reference evidence="11" key="1">
    <citation type="journal article" date="2023" name="Mol. Phylogenet. Evol.">
        <title>Genome-scale phylogeny and comparative genomics of the fungal order Sordariales.</title>
        <authorList>
            <person name="Hensen N."/>
            <person name="Bonometti L."/>
            <person name="Westerberg I."/>
            <person name="Brannstrom I.O."/>
            <person name="Guillou S."/>
            <person name="Cros-Aarteil S."/>
            <person name="Calhoun S."/>
            <person name="Haridas S."/>
            <person name="Kuo A."/>
            <person name="Mondo S."/>
            <person name="Pangilinan J."/>
            <person name="Riley R."/>
            <person name="LaButti K."/>
            <person name="Andreopoulos B."/>
            <person name="Lipzen A."/>
            <person name="Chen C."/>
            <person name="Yan M."/>
            <person name="Daum C."/>
            <person name="Ng V."/>
            <person name="Clum A."/>
            <person name="Steindorff A."/>
            <person name="Ohm R.A."/>
            <person name="Martin F."/>
            <person name="Silar P."/>
            <person name="Natvig D.O."/>
            <person name="Lalanne C."/>
            <person name="Gautier V."/>
            <person name="Ament-Velasquez S.L."/>
            <person name="Kruys A."/>
            <person name="Hutchinson M.I."/>
            <person name="Powell A.J."/>
            <person name="Barry K."/>
            <person name="Miller A.N."/>
            <person name="Grigoriev I.V."/>
            <person name="Debuchy R."/>
            <person name="Gladieux P."/>
            <person name="Hiltunen Thoren M."/>
            <person name="Johannesson H."/>
        </authorList>
    </citation>
    <scope>NUCLEOTIDE SEQUENCE</scope>
    <source>
        <strain evidence="11">CBS 314.62</strain>
    </source>
</reference>
<evidence type="ECO:0000256" key="7">
    <source>
        <dbReference type="ARBA" id="ARBA00023125"/>
    </source>
</evidence>
<organism evidence="11 12">
    <name type="scientific">Podospora appendiculata</name>
    <dbReference type="NCBI Taxonomy" id="314037"/>
    <lineage>
        <taxon>Eukaryota</taxon>
        <taxon>Fungi</taxon>
        <taxon>Dikarya</taxon>
        <taxon>Ascomycota</taxon>
        <taxon>Pezizomycotina</taxon>
        <taxon>Sordariomycetes</taxon>
        <taxon>Sordariomycetidae</taxon>
        <taxon>Sordariales</taxon>
        <taxon>Podosporaceae</taxon>
        <taxon>Podospora</taxon>
    </lineage>
</organism>
<keyword evidence="12" id="KW-1185">Reference proteome</keyword>
<dbReference type="GO" id="GO:0032210">
    <property type="term" value="P:regulation of telomere maintenance via telomerase"/>
    <property type="evidence" value="ECO:0007669"/>
    <property type="project" value="TreeGrafter"/>
</dbReference>
<comment type="subcellular location">
    <subcellularLocation>
        <location evidence="2">Chromosome</location>
        <location evidence="2">Telomere</location>
    </subcellularLocation>
    <subcellularLocation>
        <location evidence="1">Nucleus</location>
    </subcellularLocation>
</comment>
<dbReference type="GO" id="GO:0000783">
    <property type="term" value="C:nuclear telomere cap complex"/>
    <property type="evidence" value="ECO:0007669"/>
    <property type="project" value="TreeGrafter"/>
</dbReference>
<dbReference type="GO" id="GO:0098505">
    <property type="term" value="F:G-rich strand telomeric DNA binding"/>
    <property type="evidence" value="ECO:0007669"/>
    <property type="project" value="TreeGrafter"/>
</dbReference>
<dbReference type="Proteomes" id="UP001270362">
    <property type="component" value="Unassembled WGS sequence"/>
</dbReference>
<dbReference type="GO" id="GO:0016233">
    <property type="term" value="P:telomere capping"/>
    <property type="evidence" value="ECO:0007669"/>
    <property type="project" value="TreeGrafter"/>
</dbReference>
<feature type="region of interest" description="Disordered" evidence="9">
    <location>
        <begin position="492"/>
        <end position="516"/>
    </location>
</feature>
<dbReference type="InterPro" id="IPR011564">
    <property type="entry name" value="Telomer_end-bd_POT1/Cdc13"/>
</dbReference>
<dbReference type="SUPFAM" id="SSF50249">
    <property type="entry name" value="Nucleic acid-binding proteins"/>
    <property type="match status" value="2"/>
</dbReference>
<feature type="domain" description="Telomeric single stranded DNA binding POT1/Cdc13" evidence="10">
    <location>
        <begin position="22"/>
        <end position="168"/>
    </location>
</feature>
<dbReference type="EMBL" id="JAULSO010000003">
    <property type="protein sequence ID" value="KAK3685696.1"/>
    <property type="molecule type" value="Genomic_DNA"/>
</dbReference>
<dbReference type="Gene3D" id="2.40.50.140">
    <property type="entry name" value="Nucleic acid-binding proteins"/>
    <property type="match status" value="2"/>
</dbReference>
<evidence type="ECO:0000256" key="8">
    <source>
        <dbReference type="ARBA" id="ARBA00023242"/>
    </source>
</evidence>
<evidence type="ECO:0000313" key="11">
    <source>
        <dbReference type="EMBL" id="KAK3685696.1"/>
    </source>
</evidence>
<feature type="region of interest" description="Disordered" evidence="9">
    <location>
        <begin position="370"/>
        <end position="403"/>
    </location>
</feature>
<proteinExistence type="inferred from homology"/>
<feature type="region of interest" description="Disordered" evidence="9">
    <location>
        <begin position="1"/>
        <end position="20"/>
    </location>
</feature>
<dbReference type="FunFam" id="2.40.50.140:FF:000303">
    <property type="entry name" value="Protection of telomeres protein 1"/>
    <property type="match status" value="1"/>
</dbReference>
<comment type="caution">
    <text evidence="11">The sequence shown here is derived from an EMBL/GenBank/DDBJ whole genome shotgun (WGS) entry which is preliminary data.</text>
</comment>
<evidence type="ECO:0000313" key="12">
    <source>
        <dbReference type="Proteomes" id="UP001270362"/>
    </source>
</evidence>
<evidence type="ECO:0000256" key="9">
    <source>
        <dbReference type="SAM" id="MobiDB-lite"/>
    </source>
</evidence>
<feature type="compositionally biased region" description="Basic and acidic residues" evidence="9">
    <location>
        <begin position="376"/>
        <end position="391"/>
    </location>
</feature>
<dbReference type="PANTHER" id="PTHR14513">
    <property type="entry name" value="PROTECTION OF TELOMERES 1"/>
    <property type="match status" value="1"/>
</dbReference>
<evidence type="ECO:0000256" key="5">
    <source>
        <dbReference type="ARBA" id="ARBA00022454"/>
    </source>
</evidence>
<keyword evidence="7" id="KW-0238">DNA-binding</keyword>
<evidence type="ECO:0000256" key="4">
    <source>
        <dbReference type="ARBA" id="ARBA00015253"/>
    </source>
</evidence>
<dbReference type="SMART" id="SM00976">
    <property type="entry name" value="Telo_bind"/>
    <property type="match status" value="1"/>
</dbReference>
<evidence type="ECO:0000256" key="1">
    <source>
        <dbReference type="ARBA" id="ARBA00004123"/>
    </source>
</evidence>
<keyword evidence="6" id="KW-0779">Telomere</keyword>
<feature type="region of interest" description="Disordered" evidence="9">
    <location>
        <begin position="595"/>
        <end position="637"/>
    </location>
</feature>
<protein>
    <recommendedName>
        <fullName evidence="4">Protection of telomeres protein 1</fullName>
    </recommendedName>
</protein>
<gene>
    <name evidence="11" type="ORF">B0T22DRAFT_226638</name>
</gene>
<sequence>MSPAAHRKPDSGPRPSGLPKSFTNIRDILDERVAPGGLLNVVGMVKDFRLPTATGGSDFKSTLTLFDVSTQEDAGIVFNVFRPEADMPQVGARDVVVIFSAKVQRYRANPLSLISNRSTAIYVYQASAIPRPPRSAGVALMPLNANQKKAAIDKEHHDYVSQFYHEIDKDMVPDDAEFQEKANMSMNIKDKFSLLKDVRDGRFYDLIAQVARDPFDVLDKVTLYVSDYTENDAFFHYTYDGCKDMTSGGDPYGYTSSSMGQTKKEWVGPYGKRAIQLTCYEPHASFIRSEVVAGDWVSLRNVQIKYGHDGNNLEGFMREERNSAADKVNVDTLEIRDRETMDPRLKEGIRRWRDYDKQMKTQIKEIKFATTAGAKRKAEDPEPGGKKLSSKERRRLKRAAVDKREAEQKVEKVMELGLNEQVTCESHSQQSVSTIATILEPAEIETTIRGQKMKVGLPFTCSKYLTHVRVVDFYPPALEDFASSRESSAFDVLSDHSGDEGDSDSTSAASDEEDDRRRGVQRIWEWRFALQLEDAAPAKNTQPKRLWVLVDNAEAQCLTGLDATNLRRDPDNLAALRERMLNLWGTLEEHKTAIPSKRRAEATGGKKRLRRGDVVGLETRPPLESSDAEDDAPRGEVEVSNKPFTCCIKQYGIRVAEPNTSKADAGKGMKWVKMFELFGTKICL</sequence>
<name>A0AAE1CAL7_9PEZI</name>
<dbReference type="Pfam" id="PF02765">
    <property type="entry name" value="POT1"/>
    <property type="match status" value="1"/>
</dbReference>
<evidence type="ECO:0000256" key="2">
    <source>
        <dbReference type="ARBA" id="ARBA00004574"/>
    </source>
</evidence>
<keyword evidence="8" id="KW-0539">Nucleus</keyword>
<dbReference type="Pfam" id="PF16686">
    <property type="entry name" value="POT1PC"/>
    <property type="match status" value="1"/>
</dbReference>
<dbReference type="GO" id="GO:0010521">
    <property type="term" value="F:telomerase inhibitor activity"/>
    <property type="evidence" value="ECO:0007669"/>
    <property type="project" value="TreeGrafter"/>
</dbReference>
<accession>A0AAE1CAL7</accession>
<evidence type="ECO:0000256" key="3">
    <source>
        <dbReference type="ARBA" id="ARBA00008442"/>
    </source>
</evidence>
<evidence type="ECO:0000256" key="6">
    <source>
        <dbReference type="ARBA" id="ARBA00022895"/>
    </source>
</evidence>
<comment type="similarity">
    <text evidence="3">Belongs to the telombin family.</text>
</comment>
<dbReference type="PANTHER" id="PTHR14513:SF0">
    <property type="entry name" value="PROTECTION OF TELOMERES PROTEIN 1"/>
    <property type="match status" value="1"/>
</dbReference>
<dbReference type="InterPro" id="IPR028389">
    <property type="entry name" value="POT1"/>
</dbReference>
<dbReference type="AlphaFoldDB" id="A0AAE1CAL7"/>
<dbReference type="InterPro" id="IPR012340">
    <property type="entry name" value="NA-bd_OB-fold"/>
</dbReference>
<dbReference type="InterPro" id="IPR032042">
    <property type="entry name" value="POT1PC"/>
</dbReference>
<keyword evidence="5" id="KW-0158">Chromosome</keyword>
<evidence type="ECO:0000259" key="10">
    <source>
        <dbReference type="SMART" id="SM00976"/>
    </source>
</evidence>
<reference evidence="11" key="2">
    <citation type="submission" date="2023-06" db="EMBL/GenBank/DDBJ databases">
        <authorList>
            <consortium name="Lawrence Berkeley National Laboratory"/>
            <person name="Haridas S."/>
            <person name="Hensen N."/>
            <person name="Bonometti L."/>
            <person name="Westerberg I."/>
            <person name="Brannstrom I.O."/>
            <person name="Guillou S."/>
            <person name="Cros-Aarteil S."/>
            <person name="Calhoun S."/>
            <person name="Kuo A."/>
            <person name="Mondo S."/>
            <person name="Pangilinan J."/>
            <person name="Riley R."/>
            <person name="Labutti K."/>
            <person name="Andreopoulos B."/>
            <person name="Lipzen A."/>
            <person name="Chen C."/>
            <person name="Yanf M."/>
            <person name="Daum C."/>
            <person name="Ng V."/>
            <person name="Clum A."/>
            <person name="Steindorff A."/>
            <person name="Ohm R."/>
            <person name="Martin F."/>
            <person name="Silar P."/>
            <person name="Natvig D."/>
            <person name="Lalanne C."/>
            <person name="Gautier V."/>
            <person name="Ament-Velasquez S.L."/>
            <person name="Kruys A."/>
            <person name="Hutchinson M.I."/>
            <person name="Powell A.J."/>
            <person name="Barry K."/>
            <person name="Miller A.N."/>
            <person name="Grigoriev I.V."/>
            <person name="Debuchy R."/>
            <person name="Gladieux P."/>
            <person name="Thoren M.H."/>
            <person name="Johannesson H."/>
        </authorList>
    </citation>
    <scope>NUCLEOTIDE SEQUENCE</scope>
    <source>
        <strain evidence="11">CBS 314.62</strain>
    </source>
</reference>